<evidence type="ECO:0000256" key="1">
    <source>
        <dbReference type="ARBA" id="ARBA00022729"/>
    </source>
</evidence>
<keyword evidence="3" id="KW-1185">Reference proteome</keyword>
<protein>
    <submittedName>
        <fullName evidence="2">Spermidine/putrescine ABC transporter substrate-binding protein</fullName>
    </submittedName>
</protein>
<dbReference type="RefSeq" id="WP_151178838.1">
    <property type="nucleotide sequence ID" value="NZ_CP042906.1"/>
</dbReference>
<gene>
    <name evidence="2" type="primary">potD</name>
    <name evidence="2" type="ORF">FRZ44_40210</name>
</gene>
<evidence type="ECO:0000313" key="3">
    <source>
        <dbReference type="Proteomes" id="UP000326202"/>
    </source>
</evidence>
<dbReference type="InterPro" id="IPR006059">
    <property type="entry name" value="SBP"/>
</dbReference>
<proteinExistence type="predicted"/>
<dbReference type="Proteomes" id="UP000326202">
    <property type="component" value="Chromosome"/>
</dbReference>
<evidence type="ECO:0000313" key="2">
    <source>
        <dbReference type="EMBL" id="QEX18711.1"/>
    </source>
</evidence>
<dbReference type="PROSITE" id="PS51318">
    <property type="entry name" value="TAT"/>
    <property type="match status" value="1"/>
</dbReference>
<organism evidence="2 3">
    <name type="scientific">Hypericibacter terrae</name>
    <dbReference type="NCBI Taxonomy" id="2602015"/>
    <lineage>
        <taxon>Bacteria</taxon>
        <taxon>Pseudomonadati</taxon>
        <taxon>Pseudomonadota</taxon>
        <taxon>Alphaproteobacteria</taxon>
        <taxon>Rhodospirillales</taxon>
        <taxon>Dongiaceae</taxon>
        <taxon>Hypericibacter</taxon>
    </lineage>
</organism>
<dbReference type="OrthoDB" id="7813639at2"/>
<accession>A0A5J6MNB3</accession>
<sequence>MSKSWYSDLPQYYQRQIKAMGLDDAGMSRRRAMKAMAAAAGAAAAAGLVKPAAAAANLSYMCWEGYNDPRIIEPFKKANDCDVSFDLIVDSPGGFAKLQAGASREVDIVSTDMPWVTRMGPAGLALELDPTQYADIYATFYPQFRPPFEPLITDGKTIGVATRWGWVGPCLNLDHDKPEDWKTYDGVFDPKNKDKICVMDWGDWPILPMALHAGVNPYEELDKNGLEEVRKVLRAMFKNTRTLVGDLTLAQKGLLDGSLKCCVGSGSYMTSAMRKQGHKNILAVVPEPKNGLKTGIIWVEATAILKETDQPDLSRKLLKHVVSKESGKILSLLDTTSNVVTNAEVEKEYTDEEKSILQVDYMWHAWDNSQMHRIAPNIDEMLAIWQEELAAAQ</sequence>
<name>A0A5J6MNB3_9PROT</name>
<dbReference type="AlphaFoldDB" id="A0A5J6MNB3"/>
<reference evidence="2 3" key="1">
    <citation type="submission" date="2019-08" db="EMBL/GenBank/DDBJ databases">
        <title>Hyperibacter terrae gen. nov., sp. nov. and Hyperibacter viscosus sp. nov., two new members in the family Rhodospirillaceae isolated from the rhizosphere of Hypericum perforatum.</title>
        <authorList>
            <person name="Noviana Z."/>
        </authorList>
    </citation>
    <scope>NUCLEOTIDE SEQUENCE [LARGE SCALE GENOMIC DNA]</scope>
    <source>
        <strain evidence="2 3">R5913</strain>
    </source>
</reference>
<dbReference type="PANTHER" id="PTHR30222:SF17">
    <property type="entry name" value="SPERMIDINE_PUTRESCINE-BINDING PERIPLASMIC PROTEIN"/>
    <property type="match status" value="1"/>
</dbReference>
<keyword evidence="1" id="KW-0732">Signal</keyword>
<dbReference type="Gene3D" id="3.40.190.10">
    <property type="entry name" value="Periplasmic binding protein-like II"/>
    <property type="match status" value="2"/>
</dbReference>
<dbReference type="InterPro" id="IPR006311">
    <property type="entry name" value="TAT_signal"/>
</dbReference>
<dbReference type="PANTHER" id="PTHR30222">
    <property type="entry name" value="SPERMIDINE/PUTRESCINE-BINDING PERIPLASMIC PROTEIN"/>
    <property type="match status" value="1"/>
</dbReference>
<dbReference type="KEGG" id="htq:FRZ44_40210"/>
<dbReference type="SUPFAM" id="SSF53850">
    <property type="entry name" value="Periplasmic binding protein-like II"/>
    <property type="match status" value="1"/>
</dbReference>
<dbReference type="EMBL" id="CP042906">
    <property type="protein sequence ID" value="QEX18711.1"/>
    <property type="molecule type" value="Genomic_DNA"/>
</dbReference>
<dbReference type="Pfam" id="PF13416">
    <property type="entry name" value="SBP_bac_8"/>
    <property type="match status" value="1"/>
</dbReference>